<evidence type="ECO:0008006" key="4">
    <source>
        <dbReference type="Google" id="ProtNLM"/>
    </source>
</evidence>
<evidence type="ECO:0000259" key="1">
    <source>
        <dbReference type="Pfam" id="PF07171"/>
    </source>
</evidence>
<sequence length="376" mass="41132">MPKKLRIATLGIHHETNTFASNKTTMAEFERSGLQTYAVQRGQQYYDMHKSAQTSMAGFIQASEKHNFELVPLIFAATDPAGTISKEVFNTIGGEALEMLESQGPFDAILINQMGAAVSEEYPDMDGELARRVRTIVGPDVPVAMTLDLHANVSQLMAEMTDALVIYKTNPHTDAVPRAHDACDLILRMITENWRPAKWLEQPPMVVGIFQHDTRDMPMKAVIDDLESVLRLPGIVGGSIGQGYPWSDVYENGLSCYVLHEDSIEEAKKTAQWIARRAWSNRKELYKPAGPTPSEAVKYALERASIKPEKSGPIVLLDVGDNIGAGSSGDSTFLLAEALKQGAKSWLQTIRDTEAIDVCLTAGIGKSVTVNVGGKT</sequence>
<dbReference type="InterPro" id="IPR015995">
    <property type="entry name" value="MlrC_N"/>
</dbReference>
<name>A0A381RYL0_9ZZZZ</name>
<dbReference type="Pfam" id="PF07171">
    <property type="entry name" value="MlrC_C"/>
    <property type="match status" value="1"/>
</dbReference>
<evidence type="ECO:0000259" key="2">
    <source>
        <dbReference type="Pfam" id="PF07364"/>
    </source>
</evidence>
<proteinExistence type="predicted"/>
<dbReference type="InterPro" id="IPR010799">
    <property type="entry name" value="MlrC_C"/>
</dbReference>
<feature type="domain" description="Microcystin LR degradation protein MlrC C-terminal" evidence="1">
    <location>
        <begin position="316"/>
        <end position="376"/>
    </location>
</feature>
<feature type="non-terminal residue" evidence="3">
    <location>
        <position position="376"/>
    </location>
</feature>
<evidence type="ECO:0000313" key="3">
    <source>
        <dbReference type="EMBL" id="SUZ96199.1"/>
    </source>
</evidence>
<feature type="domain" description="Microcystin LR degradation protein MlrC N-terminal" evidence="2">
    <location>
        <begin position="6"/>
        <end position="300"/>
    </location>
</feature>
<protein>
    <recommendedName>
        <fullName evidence="4">Microcystin LR degradation protein MlrC N-terminal domain-containing protein</fullName>
    </recommendedName>
</protein>
<dbReference type="Pfam" id="PF07364">
    <property type="entry name" value="DUF1485"/>
    <property type="match status" value="1"/>
</dbReference>
<accession>A0A381RYL0</accession>
<organism evidence="3">
    <name type="scientific">marine metagenome</name>
    <dbReference type="NCBI Taxonomy" id="408172"/>
    <lineage>
        <taxon>unclassified sequences</taxon>
        <taxon>metagenomes</taxon>
        <taxon>ecological metagenomes</taxon>
    </lineage>
</organism>
<dbReference type="AlphaFoldDB" id="A0A381RYL0"/>
<gene>
    <name evidence="3" type="ORF">METZ01_LOCUS49053</name>
</gene>
<reference evidence="3" key="1">
    <citation type="submission" date="2018-05" db="EMBL/GenBank/DDBJ databases">
        <authorList>
            <person name="Lanie J.A."/>
            <person name="Ng W.-L."/>
            <person name="Kazmierczak K.M."/>
            <person name="Andrzejewski T.M."/>
            <person name="Davidsen T.M."/>
            <person name="Wayne K.J."/>
            <person name="Tettelin H."/>
            <person name="Glass J.I."/>
            <person name="Rusch D."/>
            <person name="Podicherti R."/>
            <person name="Tsui H.-C.T."/>
            <person name="Winkler M.E."/>
        </authorList>
    </citation>
    <scope>NUCLEOTIDE SEQUENCE</scope>
</reference>
<dbReference type="EMBL" id="UINC01002392">
    <property type="protein sequence ID" value="SUZ96199.1"/>
    <property type="molecule type" value="Genomic_DNA"/>
</dbReference>